<dbReference type="FlyBase" id="FBgn0261583">
    <property type="gene designation" value="CG42693"/>
</dbReference>
<reference evidence="2 4" key="6">
    <citation type="journal article" date="2005" name="PLoS Comput. Biol.">
        <title>Combined evidence annotation of transposable elements in genome sequences.</title>
        <authorList>
            <person name="Quesneville H."/>
            <person name="Bergman C.M."/>
            <person name="Andrieu O."/>
            <person name="Autard D."/>
            <person name="Nouaud D."/>
            <person name="Ashburner M."/>
            <person name="Anxolabehere D."/>
        </authorList>
    </citation>
    <scope>NUCLEOTIDE SEQUENCE [LARGE SCALE GENOMIC DNA]</scope>
    <source>
        <strain evidence="4">Berkeley</strain>
    </source>
</reference>
<evidence type="ECO:0000313" key="2">
    <source>
        <dbReference type="EMBL" id="ADV37418.1"/>
    </source>
</evidence>
<name>A0A0B4JD30_DROME</name>
<dbReference type="InParanoid" id="A0A0B4JD30"/>
<keyword evidence="4" id="KW-1185">Reference proteome</keyword>
<dbReference type="Bgee" id="FBgn0261583">
    <property type="expression patterns" value="Expressed in early-mid elongation-stage spermatid (Drosophila) in testis and 15 other cell types or tissues"/>
</dbReference>
<reference evidence="2 4" key="3">
    <citation type="journal article" date="2002" name="Genome Biol.">
        <title>Annotation of the Drosophila melanogaster euchromatic genome: a systematic review.</title>
        <authorList>
            <person name="Misra S."/>
            <person name="Crosby M.A."/>
            <person name="Mungall C.J."/>
            <person name="Matthews B.B."/>
            <person name="Campbell K.S."/>
            <person name="Hradecky P."/>
            <person name="Huang Y."/>
            <person name="Kaminker J.S."/>
            <person name="Millburn G.H."/>
            <person name="Prochnik S.E."/>
            <person name="Smith C.D."/>
            <person name="Tupy J.L."/>
            <person name="Whitfied E.J."/>
            <person name="Bayraktaroglu L."/>
            <person name="Berman B.P."/>
            <person name="Bettencourt B.R."/>
            <person name="Celniker S.E."/>
            <person name="de Grey A.D."/>
            <person name="Drysdale R.A."/>
            <person name="Harris N.L."/>
            <person name="Richter J."/>
            <person name="Russo S."/>
            <person name="Schroeder A.J."/>
            <person name="Shu S.Q."/>
            <person name="Stapleton M."/>
            <person name="Yamada C."/>
            <person name="Ashburner M."/>
            <person name="Gelbart W.M."/>
            <person name="Rubin G.M."/>
            <person name="Lewis S.E."/>
        </authorList>
    </citation>
    <scope>GENOME REANNOTATION</scope>
    <source>
        <strain evidence="4">Berkeley</strain>
    </source>
</reference>
<protein>
    <submittedName>
        <fullName evidence="2">Uncharacterized protein</fullName>
    </submittedName>
</protein>
<reference evidence="2 4" key="4">
    <citation type="journal article" date="2002" name="Genome Biol.">
        <title>The transposable elements of the Drosophila melanogaster euchromatin: a genomics perspective.</title>
        <authorList>
            <person name="Kaminker J.S."/>
            <person name="Bergman C.M."/>
            <person name="Kronmiller B."/>
            <person name="Carlson J."/>
            <person name="Svirskas R."/>
            <person name="Patel S."/>
            <person name="Frise E."/>
            <person name="Wheeler D.A."/>
            <person name="Lewis S.E."/>
            <person name="Rubin G.M."/>
            <person name="Ashburner M."/>
            <person name="Celniker S.E."/>
        </authorList>
    </citation>
    <scope>NUCLEOTIDE SEQUENCE [LARGE SCALE GENOMIC DNA]</scope>
    <source>
        <strain evidence="4">Berkeley</strain>
    </source>
</reference>
<dbReference type="AlphaFoldDB" id="A0A0B4JD30"/>
<dbReference type="KEGG" id="dme:Dmel_CG42693"/>
<reference evidence="2 4" key="9">
    <citation type="journal article" date="2015" name="G3 (Bethesda)">
        <title>Gene Model Annotations for Drosophila melanogaster: Impact of High-Throughput Data.</title>
        <authorList>
            <consortium name="FlyBase Consortium"/>
            <person name="Matthews B.B."/>
            <person name="Dos Santos G."/>
            <person name="Crosby M.A."/>
            <person name="Emmert D.B."/>
            <person name="St Pierre S.E."/>
            <person name="Gramates L.S."/>
            <person name="Zhou P."/>
            <person name="Schroeder A.J."/>
            <person name="Falls K."/>
            <person name="Strelets V."/>
            <person name="Russo S.M."/>
            <person name="Gelbart W.M."/>
            <person name="null"/>
        </authorList>
    </citation>
    <scope>NUCLEOTIDE SEQUENCE [LARGE SCALE GENOMIC DNA]</scope>
    <source>
        <strain evidence="4">Berkeley</strain>
    </source>
</reference>
<gene>
    <name evidence="2" type="primary">Dmel\CG42693</name>
    <name evidence="2 3" type="ORF">CG42693</name>
    <name evidence="2" type="ORF">Dmel_CG42693</name>
</gene>
<dbReference type="PaxDb" id="7227-FBpp0292025"/>
<organism evidence="2 4">
    <name type="scientific">Drosophila melanogaster</name>
    <name type="common">Fruit fly</name>
    <dbReference type="NCBI Taxonomy" id="7227"/>
    <lineage>
        <taxon>Eukaryota</taxon>
        <taxon>Metazoa</taxon>
        <taxon>Ecdysozoa</taxon>
        <taxon>Arthropoda</taxon>
        <taxon>Hexapoda</taxon>
        <taxon>Insecta</taxon>
        <taxon>Pterygota</taxon>
        <taxon>Neoptera</taxon>
        <taxon>Endopterygota</taxon>
        <taxon>Diptera</taxon>
        <taxon>Brachycera</taxon>
        <taxon>Muscomorpha</taxon>
        <taxon>Ephydroidea</taxon>
        <taxon>Drosophilidae</taxon>
        <taxon>Drosophila</taxon>
        <taxon>Sophophora</taxon>
    </lineage>
</organism>
<keyword evidence="1" id="KW-1133">Transmembrane helix</keyword>
<evidence type="ECO:0000256" key="1">
    <source>
        <dbReference type="SAM" id="Phobius"/>
    </source>
</evidence>
<reference evidence="2 4" key="11">
    <citation type="journal article" date="2015" name="Genome Res.">
        <title>The Release 6 reference sequence of the Drosophila melanogaster genome.</title>
        <authorList>
            <person name="Hoskins R.A."/>
            <person name="Carlson J.W."/>
            <person name="Wan K.H."/>
            <person name="Park S."/>
            <person name="Mendez I."/>
            <person name="Galle S.E."/>
            <person name="Booth B.W."/>
            <person name="Pfeiffer B.D."/>
            <person name="George R.A."/>
            <person name="Svirskas R."/>
            <person name="Krzywinski M."/>
            <person name="Schein J."/>
            <person name="Accardo M.C."/>
            <person name="Damia E."/>
            <person name="Messina G."/>
            <person name="Mendez-Lago M."/>
            <person name="de Pablos B."/>
            <person name="Demakova O.V."/>
            <person name="Andreyeva E.N."/>
            <person name="Boldyreva L.V."/>
            <person name="Marra M."/>
            <person name="Carvalho A.B."/>
            <person name="Dimitri P."/>
            <person name="Villasante A."/>
            <person name="Zhimulev I.F."/>
            <person name="Rubin G.M."/>
            <person name="Karpen G.H."/>
            <person name="Celniker S.E."/>
        </authorList>
    </citation>
    <scope>NUCLEOTIDE SEQUENCE [LARGE SCALE GENOMIC DNA]</scope>
    <source>
        <strain evidence="4">Berkeley</strain>
    </source>
</reference>
<dbReference type="EMBL" id="AE014297">
    <property type="protein sequence ID" value="ADV37418.1"/>
    <property type="molecule type" value="Genomic_DNA"/>
</dbReference>
<reference evidence="2 4" key="2">
    <citation type="journal article" date="2002" name="Genome Biol.">
        <title>Finishing a whole-genome shotgun: release 3 of the Drosophila melanogaster euchromatic genome sequence.</title>
        <authorList>
            <person name="Celniker S.E."/>
            <person name="Wheeler D.A."/>
            <person name="Kronmiller B."/>
            <person name="Carlson J.W."/>
            <person name="Halpern A."/>
            <person name="Patel S."/>
            <person name="Adams M."/>
            <person name="Champe M."/>
            <person name="Dugan S.P."/>
            <person name="Frise E."/>
            <person name="Hodgson A."/>
            <person name="George R.A."/>
            <person name="Hoskins R.A."/>
            <person name="Laverty T."/>
            <person name="Muzny D.M."/>
            <person name="Nelson C.R."/>
            <person name="Pacleb J.M."/>
            <person name="Park S."/>
            <person name="Pfeiffer B.D."/>
            <person name="Richards S."/>
            <person name="Sodergren E.J."/>
            <person name="Svirskas R."/>
            <person name="Tabor P.E."/>
            <person name="Wan K."/>
            <person name="Stapleton M."/>
            <person name="Sutton G.G."/>
            <person name="Venter C."/>
            <person name="Weinstock G."/>
            <person name="Scherer S.E."/>
            <person name="Myers E.W."/>
            <person name="Gibbs R.A."/>
            <person name="Rubin G.M."/>
        </authorList>
    </citation>
    <scope>NUCLEOTIDE SEQUENCE [LARGE SCALE GENOMIC DNA]</scope>
    <source>
        <strain evidence="4">Berkeley</strain>
    </source>
</reference>
<keyword evidence="1" id="KW-0812">Transmembrane</keyword>
<reference evidence="2 4" key="10">
    <citation type="journal article" date="2015" name="G3 (Bethesda)">
        <title>Gene Model Annotations for Drosophila melanogaster: The Rule-Benders.</title>
        <authorList>
            <consortium name="FlyBase Consortium"/>
            <person name="Crosby M.A."/>
            <person name="Gramates L.S."/>
            <person name="Dos Santos G."/>
            <person name="Matthews B.B."/>
            <person name="St Pierre S.E."/>
            <person name="Zhou P."/>
            <person name="Schroeder A.J."/>
            <person name="Falls K."/>
            <person name="Emmert D.B."/>
            <person name="Russo S.M."/>
            <person name="Gelbart W.M."/>
            <person name="null"/>
        </authorList>
    </citation>
    <scope>NUCLEOTIDE SEQUENCE [LARGE SCALE GENOMIC DNA]</scope>
    <source>
        <strain evidence="4">Berkeley</strain>
    </source>
</reference>
<keyword evidence="1" id="KW-0472">Membrane</keyword>
<dbReference type="OrthoDB" id="7866370at2759"/>
<reference evidence="2 4" key="1">
    <citation type="journal article" date="2000" name="Science">
        <title>The genome sequence of Drosophila melanogaster.</title>
        <authorList>
            <person name="Adams M.D."/>
            <person name="Celniker S.E."/>
            <person name="Holt R.A."/>
            <person name="Evans C.A."/>
            <person name="Gocayne J.D."/>
            <person name="Amanatides P.G."/>
            <person name="Scherer S.E."/>
            <person name="Li P.W."/>
            <person name="Hoskins R.A."/>
            <person name="Galle R.F."/>
            <person name="George R.A."/>
            <person name="Lewis S.E."/>
            <person name="Richards S."/>
            <person name="Ashburner M."/>
            <person name="Henderson S.N."/>
            <person name="Sutton G.G."/>
            <person name="Wortman J.R."/>
            <person name="Yandell M.D."/>
            <person name="Zhang Q."/>
            <person name="Chen L.X."/>
            <person name="Brandon R.C."/>
            <person name="Rogers Y.H."/>
            <person name="Blazej R.G."/>
            <person name="Champe M."/>
            <person name="Pfeiffer B.D."/>
            <person name="Wan K.H."/>
            <person name="Doyle C."/>
            <person name="Baxter E.G."/>
            <person name="Helt G."/>
            <person name="Nelson C.R."/>
            <person name="Gabor G.L."/>
            <person name="Abril J.F."/>
            <person name="Agbayani A."/>
            <person name="An H.J."/>
            <person name="Andrews-Pfannkoch C."/>
            <person name="Baldwin D."/>
            <person name="Ballew R.M."/>
            <person name="Basu A."/>
            <person name="Baxendale J."/>
            <person name="Bayraktaroglu L."/>
            <person name="Beasley E.M."/>
            <person name="Beeson K.Y."/>
            <person name="Benos P.V."/>
            <person name="Berman B.P."/>
            <person name="Bhandari D."/>
            <person name="Bolshakov S."/>
            <person name="Borkova D."/>
            <person name="Botchan M.R."/>
            <person name="Bouck J."/>
            <person name="Brokstein P."/>
            <person name="Brottier P."/>
            <person name="Burtis K.C."/>
            <person name="Busam D.A."/>
            <person name="Butler H."/>
            <person name="Cadieu E."/>
            <person name="Center A."/>
            <person name="Chandra I."/>
            <person name="Cherry J.M."/>
            <person name="Cawley S."/>
            <person name="Dahlke C."/>
            <person name="Davenport L.B."/>
            <person name="Davies P."/>
            <person name="de Pablos B."/>
            <person name="Delcher A."/>
            <person name="Deng Z."/>
            <person name="Mays A.D."/>
            <person name="Dew I."/>
            <person name="Dietz S.M."/>
            <person name="Dodson K."/>
            <person name="Doup L.E."/>
            <person name="Downes M."/>
            <person name="Dugan-Rocha S."/>
            <person name="Dunkov B.C."/>
            <person name="Dunn P."/>
            <person name="Durbin K.J."/>
            <person name="Evangelista C.C."/>
            <person name="Ferraz C."/>
            <person name="Ferriera S."/>
            <person name="Fleischmann W."/>
            <person name="Fosler C."/>
            <person name="Gabrielian A.E."/>
            <person name="Garg N.S."/>
            <person name="Gelbart W.M."/>
            <person name="Glasser K."/>
            <person name="Glodek A."/>
            <person name="Gong F."/>
            <person name="Gorrell J.H."/>
            <person name="Gu Z."/>
            <person name="Guan P."/>
            <person name="Harris M."/>
            <person name="Harris N.L."/>
            <person name="Harvey D."/>
            <person name="Heiman T.J."/>
            <person name="Hernandez J.R."/>
            <person name="Houck J."/>
            <person name="Hostin D."/>
            <person name="Houston K.A."/>
            <person name="Howland T.J."/>
            <person name="Wei M.H."/>
            <person name="Ibegwam C."/>
            <person name="Jalali M."/>
            <person name="Kalush F."/>
            <person name="Karpen G.H."/>
            <person name="Ke Z."/>
            <person name="Kennison J.A."/>
            <person name="Ketchum K.A."/>
            <person name="Kimmel B.E."/>
            <person name="Kodira C.D."/>
            <person name="Kraft C."/>
            <person name="Kravitz S."/>
            <person name="Kulp D."/>
            <person name="Lai Z."/>
            <person name="Lasko P."/>
            <person name="Lei Y."/>
            <person name="Levitsky A.A."/>
            <person name="Li J."/>
            <person name="Li Z."/>
            <person name="Liang Y."/>
            <person name="Lin X."/>
            <person name="Liu X."/>
            <person name="Mattei B."/>
            <person name="McIntosh T.C."/>
            <person name="McLeod M.P."/>
            <person name="McPherson D."/>
            <person name="Merkulov G."/>
            <person name="Milshina N.V."/>
            <person name="Mobarry C."/>
            <person name="Morris J."/>
            <person name="Moshrefi A."/>
            <person name="Mount S.M."/>
            <person name="Moy M."/>
            <person name="Murphy B."/>
            <person name="Murphy L."/>
            <person name="Muzny D.M."/>
            <person name="Nelson D.L."/>
            <person name="Nelson D.R."/>
            <person name="Nelson K.A."/>
            <person name="Nixon K."/>
            <person name="Nusskern D.R."/>
            <person name="Pacleb J.M."/>
            <person name="Palazzolo M."/>
            <person name="Pittman G.S."/>
            <person name="Pan S."/>
            <person name="Pollard J."/>
            <person name="Puri V."/>
            <person name="Reese M.G."/>
            <person name="Reinert K."/>
            <person name="Remington K."/>
            <person name="Saunders R.D."/>
            <person name="Scheeler F."/>
            <person name="Shen H."/>
            <person name="Shue B.C."/>
            <person name="Siden-Kiamos I."/>
            <person name="Simpson M."/>
            <person name="Skupski M.P."/>
            <person name="Smith T."/>
            <person name="Spier E."/>
            <person name="Spradling A.C."/>
            <person name="Stapleton M."/>
            <person name="Strong R."/>
            <person name="Sun E."/>
            <person name="Svirskas R."/>
            <person name="Tector C."/>
            <person name="Turner R."/>
            <person name="Venter E."/>
            <person name="Wang A.H."/>
            <person name="Wang X."/>
            <person name="Wang Z.Y."/>
            <person name="Wassarman D.A."/>
            <person name="Weinstock G.M."/>
            <person name="Weissenbach J."/>
            <person name="Williams S.M."/>
            <person name="WoodageT"/>
            <person name="Worley K.C."/>
            <person name="Wu D."/>
            <person name="Yang S."/>
            <person name="Yao Q.A."/>
            <person name="Ye J."/>
            <person name="Yeh R.F."/>
            <person name="Zaveri J.S."/>
            <person name="Zhan M."/>
            <person name="Zhang G."/>
            <person name="Zhao Q."/>
            <person name="Zheng L."/>
            <person name="Zheng X.H."/>
            <person name="Zhong F.N."/>
            <person name="Zhong W."/>
            <person name="Zhou X."/>
            <person name="Zhu S."/>
            <person name="Zhu X."/>
            <person name="Smith H.O."/>
            <person name="Gibbs R.A."/>
            <person name="Myers E.W."/>
            <person name="Rubin G.M."/>
            <person name="Venter J.C."/>
        </authorList>
    </citation>
    <scope>NUCLEOTIDE SEQUENCE [LARGE SCALE GENOMIC DNA]</scope>
    <source>
        <strain evidence="4">Berkeley</strain>
    </source>
</reference>
<evidence type="ECO:0000313" key="3">
    <source>
        <dbReference type="FlyBase" id="FBgn0261583"/>
    </source>
</evidence>
<sequence>MKYTILVSYTLYRIIKFLFPNLCPMEINFLGGFFLCCLVIGLDLAVVLADPWPAPLKLSLADQPDLLPRRHGEALEQRSLDDEAIAILLLEGSDDIKVDCDDLRYGPTTPGGQAQLTASLFFCIPSSLFISRLVE</sequence>
<proteinExistence type="predicted"/>
<dbReference type="GeneID" id="10178906"/>
<dbReference type="BioGRID-ORCS" id="10178906">
    <property type="hits" value="0 hits in 1 CRISPR screen"/>
</dbReference>
<dbReference type="Proteomes" id="UP000000803">
    <property type="component" value="Chromosome 3R"/>
</dbReference>
<evidence type="ECO:0000313" key="4">
    <source>
        <dbReference type="Proteomes" id="UP000000803"/>
    </source>
</evidence>
<dbReference type="AGR" id="FB:FBgn0261583"/>
<dbReference type="RefSeq" id="NP_001189328.1">
    <property type="nucleotide sequence ID" value="NM_001202399.1"/>
</dbReference>
<reference evidence="2 4" key="8">
    <citation type="journal article" date="2007" name="Science">
        <title>Sequence finishing and mapping of Drosophila melanogaster heterochromatin.</title>
        <authorList>
            <person name="Hoskins R.A."/>
            <person name="Carlson J.W."/>
            <person name="Kennedy C."/>
            <person name="Acevedo D."/>
            <person name="Evans-Holm M."/>
            <person name="Frise E."/>
            <person name="Wan K.H."/>
            <person name="Park S."/>
            <person name="Mendez-Lago M."/>
            <person name="Rossi F."/>
            <person name="Villasante A."/>
            <person name="Dimitri P."/>
            <person name="Karpen G.H."/>
            <person name="Celniker S.E."/>
        </authorList>
    </citation>
    <scope>NUCLEOTIDE SEQUENCE [LARGE SCALE GENOMIC DNA]</scope>
    <source>
        <strain evidence="4">Berkeley</strain>
    </source>
</reference>
<dbReference type="VEuPathDB" id="VectorBase:FBgn0261583"/>
<accession>A0A0B4JD30</accession>
<feature type="transmembrane region" description="Helical" evidence="1">
    <location>
        <begin position="27"/>
        <end position="49"/>
    </location>
</feature>
<reference evidence="2 4" key="5">
    <citation type="journal article" date="2002" name="Genome Biol.">
        <title>Heterochromatic sequences in a Drosophila whole-genome shotgun assembly.</title>
        <authorList>
            <person name="Hoskins R.A."/>
            <person name="Smith C.D."/>
            <person name="Carlson J.W."/>
            <person name="Carvalho A.B."/>
            <person name="Halpern A."/>
            <person name="Kaminker J.S."/>
            <person name="Kennedy C."/>
            <person name="Mungall C.J."/>
            <person name="Sullivan B.A."/>
            <person name="Sutton G.G."/>
            <person name="Yasuhara J.C."/>
            <person name="Wakimoto B.T."/>
            <person name="Myers E.W."/>
            <person name="Celniker S.E."/>
            <person name="Rubin G.M."/>
            <person name="Karpen G.H."/>
        </authorList>
    </citation>
    <scope>NUCLEOTIDE SEQUENCE [LARGE SCALE GENOMIC DNA]</scope>
    <source>
        <strain evidence="4">Berkeley</strain>
    </source>
</reference>
<dbReference type="OMA" id="CPMEINF"/>
<reference evidence="2 4" key="7">
    <citation type="journal article" date="2007" name="Science">
        <title>The Release 5.1 annotation of Drosophila melanogaster heterochromatin.</title>
        <authorList>
            <person name="Smith C.D."/>
            <person name="Shu S."/>
            <person name="Mungall C.J."/>
            <person name="Karpen G.H."/>
        </authorList>
    </citation>
    <scope>NUCLEOTIDE SEQUENCE [LARGE SCALE GENOMIC DNA]</scope>
    <source>
        <strain evidence="4">Berkeley</strain>
    </source>
</reference>